<reference evidence="3" key="1">
    <citation type="submission" date="2019-10" db="EMBL/GenBank/DDBJ databases">
        <title>Complete genome sequence of Corynebacterium urogenitalis DSM 108747, isolated from the genital tract of a cow.</title>
        <authorList>
            <person name="Ruckert C."/>
            <person name="Ballas P."/>
            <person name="Wagener K."/>
            <person name="Drillich M."/>
            <person name="Kaempfer P."/>
            <person name="Busse H.-J."/>
            <person name="Ehling-Schulz M."/>
        </authorList>
    </citation>
    <scope>NUCLEOTIDE SEQUENCE [LARGE SCALE GENOMIC DNA]</scope>
    <source>
        <strain evidence="3">LMM 1652</strain>
    </source>
</reference>
<evidence type="ECO:0000313" key="3">
    <source>
        <dbReference type="Proteomes" id="UP000326711"/>
    </source>
</evidence>
<dbReference type="RefSeq" id="WP_151903616.1">
    <property type="nucleotide sequence ID" value="NZ_CP045032.1"/>
</dbReference>
<keyword evidence="3" id="KW-1185">Reference proteome</keyword>
<organism evidence="2 3">
    <name type="scientific">Corynebacterium urogenitale</name>
    <dbReference type="NCBI Taxonomy" id="2487892"/>
    <lineage>
        <taxon>Bacteria</taxon>
        <taxon>Bacillati</taxon>
        <taxon>Actinomycetota</taxon>
        <taxon>Actinomycetes</taxon>
        <taxon>Mycobacteriales</taxon>
        <taxon>Corynebacteriaceae</taxon>
        <taxon>Corynebacterium</taxon>
    </lineage>
</organism>
<dbReference type="AlphaFoldDB" id="A0A5J6Z8V8"/>
<feature type="compositionally biased region" description="Polar residues" evidence="1">
    <location>
        <begin position="34"/>
        <end position="63"/>
    </location>
</feature>
<dbReference type="Proteomes" id="UP000326711">
    <property type="component" value="Chromosome"/>
</dbReference>
<sequence length="401" mass="43110">MNALPANANGSARHAGNVVAFPARSAVGAKATDRSNQTGNQYSVTQHSPPHNGQNHHNLTQTDLNRHGPVRREQFHQAPRRQSLLTLSVDHAVDGVGHFTRLMSVSSTLSIADLVEAILCVYEWPDLPDSWLFRTTRRGRSASYAPGALGPTEQLLGVRSSGTPVAEALGRGGVAQLRVGEFSFLLQVTDVVAGEALAEREMSEDPVLLTAEFLPAVDGNGVPLSDATLLHPKGIPASVNVSEINIALAGADTVKEVLSFVQPELRELLQEGELFEFVPLLQALDLERPANVSEHAAELLADAPVEEDALGRVAAWARIIALSTLVDPVEVDRVSESFMEATCPGEGLVASDIKDLSRQTGRLLALAGADGWQARAGEPTPLVPRCSMVERLEMYRFLLQR</sequence>
<accession>A0A5J6Z8V8</accession>
<dbReference type="KEGG" id="cuo:CUROG_10210"/>
<proteinExistence type="predicted"/>
<dbReference type="OrthoDB" id="4426135at2"/>
<evidence type="ECO:0000313" key="2">
    <source>
        <dbReference type="EMBL" id="QFQ03374.1"/>
    </source>
</evidence>
<name>A0A5J6Z8V8_9CORY</name>
<feature type="region of interest" description="Disordered" evidence="1">
    <location>
        <begin position="29"/>
        <end position="63"/>
    </location>
</feature>
<evidence type="ECO:0000256" key="1">
    <source>
        <dbReference type="SAM" id="MobiDB-lite"/>
    </source>
</evidence>
<protein>
    <submittedName>
        <fullName evidence="2">Uncharacterized protein</fullName>
    </submittedName>
</protein>
<dbReference type="EMBL" id="CP045032">
    <property type="protein sequence ID" value="QFQ03374.1"/>
    <property type="molecule type" value="Genomic_DNA"/>
</dbReference>
<gene>
    <name evidence="2" type="ORF">CUROG_10210</name>
</gene>